<evidence type="ECO:0000259" key="3">
    <source>
        <dbReference type="PROSITE" id="PS50217"/>
    </source>
</evidence>
<evidence type="ECO:0000313" key="4">
    <source>
        <dbReference type="EMBL" id="KAG2211717.1"/>
    </source>
</evidence>
<keyword evidence="5" id="KW-1185">Reference proteome</keyword>
<proteinExistence type="predicted"/>
<feature type="region of interest" description="Disordered" evidence="2">
    <location>
        <begin position="145"/>
        <end position="172"/>
    </location>
</feature>
<dbReference type="CDD" id="cd12193">
    <property type="entry name" value="bZIP_GCN4"/>
    <property type="match status" value="1"/>
</dbReference>
<dbReference type="Pfam" id="PF00170">
    <property type="entry name" value="bZIP_1"/>
    <property type="match status" value="1"/>
</dbReference>
<protein>
    <recommendedName>
        <fullName evidence="3">BZIP domain-containing protein</fullName>
    </recommendedName>
</protein>
<dbReference type="GO" id="GO:0003700">
    <property type="term" value="F:DNA-binding transcription factor activity"/>
    <property type="evidence" value="ECO:0007669"/>
    <property type="project" value="InterPro"/>
</dbReference>
<dbReference type="PROSITE" id="PS50217">
    <property type="entry name" value="BZIP"/>
    <property type="match status" value="1"/>
</dbReference>
<evidence type="ECO:0000256" key="2">
    <source>
        <dbReference type="SAM" id="MobiDB-lite"/>
    </source>
</evidence>
<dbReference type="Proteomes" id="UP000603453">
    <property type="component" value="Unassembled WGS sequence"/>
</dbReference>
<dbReference type="PROSITE" id="PS00036">
    <property type="entry name" value="BZIP_BASIC"/>
    <property type="match status" value="1"/>
</dbReference>
<dbReference type="SMART" id="SM00338">
    <property type="entry name" value="BRLZ"/>
    <property type="match status" value="1"/>
</dbReference>
<evidence type="ECO:0000256" key="1">
    <source>
        <dbReference type="SAM" id="Coils"/>
    </source>
</evidence>
<reference evidence="4" key="1">
    <citation type="submission" date="2020-12" db="EMBL/GenBank/DDBJ databases">
        <title>Metabolic potential, ecology and presence of endohyphal bacteria is reflected in genomic diversity of Mucoromycotina.</title>
        <authorList>
            <person name="Muszewska A."/>
            <person name="Okrasinska A."/>
            <person name="Steczkiewicz K."/>
            <person name="Drgas O."/>
            <person name="Orlowska M."/>
            <person name="Perlinska-Lenart U."/>
            <person name="Aleksandrzak-Piekarczyk T."/>
            <person name="Szatraj K."/>
            <person name="Zielenkiewicz U."/>
            <person name="Pilsyk S."/>
            <person name="Malc E."/>
            <person name="Mieczkowski P."/>
            <person name="Kruszewska J.S."/>
            <person name="Biernat P."/>
            <person name="Pawlowska J."/>
        </authorList>
    </citation>
    <scope>NUCLEOTIDE SEQUENCE</scope>
    <source>
        <strain evidence="4">WA0000017839</strain>
    </source>
</reference>
<organism evidence="4 5">
    <name type="scientific">Mucor saturninus</name>
    <dbReference type="NCBI Taxonomy" id="64648"/>
    <lineage>
        <taxon>Eukaryota</taxon>
        <taxon>Fungi</taxon>
        <taxon>Fungi incertae sedis</taxon>
        <taxon>Mucoromycota</taxon>
        <taxon>Mucoromycotina</taxon>
        <taxon>Mucoromycetes</taxon>
        <taxon>Mucorales</taxon>
        <taxon>Mucorineae</taxon>
        <taxon>Mucoraceae</taxon>
        <taxon>Mucor</taxon>
    </lineage>
</organism>
<feature type="coiled-coil region" evidence="1">
    <location>
        <begin position="174"/>
        <end position="215"/>
    </location>
</feature>
<keyword evidence="1" id="KW-0175">Coiled coil</keyword>
<dbReference type="SUPFAM" id="SSF57959">
    <property type="entry name" value="Leucine zipper domain"/>
    <property type="match status" value="1"/>
</dbReference>
<dbReference type="AlphaFoldDB" id="A0A8H7VAL9"/>
<dbReference type="EMBL" id="JAEPRD010000008">
    <property type="protein sequence ID" value="KAG2211717.1"/>
    <property type="molecule type" value="Genomic_DNA"/>
</dbReference>
<dbReference type="Gene3D" id="3.30.160.60">
    <property type="entry name" value="Classic Zinc Finger"/>
    <property type="match status" value="1"/>
</dbReference>
<dbReference type="OrthoDB" id="2257100at2759"/>
<feature type="domain" description="BZIP" evidence="3">
    <location>
        <begin position="162"/>
        <end position="210"/>
    </location>
</feature>
<evidence type="ECO:0000313" key="5">
    <source>
        <dbReference type="Proteomes" id="UP000603453"/>
    </source>
</evidence>
<gene>
    <name evidence="4" type="ORF">INT47_008814</name>
</gene>
<comment type="caution">
    <text evidence="4">The sequence shown here is derived from an EMBL/GenBank/DDBJ whole genome shotgun (WGS) entry which is preliminary data.</text>
</comment>
<dbReference type="InterPro" id="IPR004827">
    <property type="entry name" value="bZIP"/>
</dbReference>
<name>A0A8H7VAL9_9FUNG</name>
<sequence>MNSTSVKTKSQQSNIAWGLDTNTLDDWLENDLKQSSLFKLQQQHQQHRSQNKCSLNNLIIHEENESIIKQEEVEMKSEPQEELQNKSVPANLIPLIKVYSLLNAIKQNEMMNKSNKQHHHNKNMMSIAPAPPSPTSSHCRTIYTDNPPRNKWGHKRTTAEAKRQSNTAAARRSRLKKANLMENLETKVDSLQSNNERLRVKVAVLETEVNFASDKEQRNRQRVLDLEIQLAMAHKKLVEGYQNGE</sequence>
<dbReference type="InterPro" id="IPR046347">
    <property type="entry name" value="bZIP_sf"/>
</dbReference>
<accession>A0A8H7VAL9</accession>